<dbReference type="SUPFAM" id="SSF51735">
    <property type="entry name" value="NAD(P)-binding Rossmann-fold domains"/>
    <property type="match status" value="1"/>
</dbReference>
<evidence type="ECO:0000313" key="3">
    <source>
        <dbReference type="EMBL" id="EWY41176.1"/>
    </source>
</evidence>
<dbReference type="Proteomes" id="UP000019486">
    <property type="component" value="Unassembled WGS sequence"/>
</dbReference>
<dbReference type="SUPFAM" id="SSF55347">
    <property type="entry name" value="Glyceraldehyde-3-phosphate dehydrogenase-like, C-terminal domain"/>
    <property type="match status" value="1"/>
</dbReference>
<keyword evidence="4" id="KW-1185">Reference proteome</keyword>
<dbReference type="EMBL" id="AVFL01000005">
    <property type="protein sequence ID" value="EWY41176.1"/>
    <property type="molecule type" value="Genomic_DNA"/>
</dbReference>
<dbReference type="GO" id="GO:0000166">
    <property type="term" value="F:nucleotide binding"/>
    <property type="evidence" value="ECO:0007669"/>
    <property type="project" value="InterPro"/>
</dbReference>
<evidence type="ECO:0000259" key="2">
    <source>
        <dbReference type="Pfam" id="PF22725"/>
    </source>
</evidence>
<dbReference type="InterPro" id="IPR000683">
    <property type="entry name" value="Gfo/Idh/MocA-like_OxRdtase_N"/>
</dbReference>
<dbReference type="Pfam" id="PF01408">
    <property type="entry name" value="GFO_IDH_MocA"/>
    <property type="match status" value="1"/>
</dbReference>
<dbReference type="Gene3D" id="3.30.360.10">
    <property type="entry name" value="Dihydrodipicolinate Reductase, domain 2"/>
    <property type="match status" value="1"/>
</dbReference>
<dbReference type="AlphaFoldDB" id="W9H8X6"/>
<dbReference type="InterPro" id="IPR055170">
    <property type="entry name" value="GFO_IDH_MocA-like_dom"/>
</dbReference>
<sequence length="360" mass="39039">MNQVSPAKAEPKKIWPKKIWNVAVVGAGLGRAHIETGYEVHRDKFRVLALCDPDEGLLREVGDSFDIPRRVASLEEALAMADVDIVDISAPLDSRAGCIIAALEAGKHVVCEMPFAGPLAGTDRVIAAEAMSKGWVMPILPHRFGDGVQRAKRIIDSGIAGKPWLATVETFWKPAPTEKTTPRRGQTTTEPAGVLVSHALHNHDLLTFLMGDVETVHAQTRARANQIGVDDCVVAALVMRSGALASCSATPTPHDEYGRLRLTFENVVFEFESRPDQPGKARWTVTPASSEIESWINAELADWTPIHPGFDGQLKPFHEALTTGGPMPATLDDARRSGELIAAIQRSAETNAAAYLNRLQ</sequence>
<reference evidence="3 4" key="1">
    <citation type="submission" date="2013-08" db="EMBL/GenBank/DDBJ databases">
        <title>The genome sequence of Skermanella stibiiresistens.</title>
        <authorList>
            <person name="Zhu W."/>
            <person name="Wang G."/>
        </authorList>
    </citation>
    <scope>NUCLEOTIDE SEQUENCE [LARGE SCALE GENOMIC DNA]</scope>
    <source>
        <strain evidence="3 4">SB22</strain>
    </source>
</reference>
<comment type="caution">
    <text evidence="3">The sequence shown here is derived from an EMBL/GenBank/DDBJ whole genome shotgun (WGS) entry which is preliminary data.</text>
</comment>
<dbReference type="OrthoDB" id="9781031at2"/>
<name>W9H8X6_9PROT</name>
<dbReference type="Pfam" id="PF22725">
    <property type="entry name" value="GFO_IDH_MocA_C3"/>
    <property type="match status" value="1"/>
</dbReference>
<dbReference type="STRING" id="1385369.N825_31465"/>
<feature type="domain" description="GFO/IDH/MocA-like oxidoreductase" evidence="2">
    <location>
        <begin position="148"/>
        <end position="257"/>
    </location>
</feature>
<dbReference type="InterPro" id="IPR052515">
    <property type="entry name" value="Gfo/Idh/MocA_Oxidoreductase"/>
</dbReference>
<protein>
    <submittedName>
        <fullName evidence="3">Oxidoreductase</fullName>
    </submittedName>
</protein>
<dbReference type="Gene3D" id="3.40.50.720">
    <property type="entry name" value="NAD(P)-binding Rossmann-like Domain"/>
    <property type="match status" value="1"/>
</dbReference>
<organism evidence="3 4">
    <name type="scientific">Skermanella stibiiresistens SB22</name>
    <dbReference type="NCBI Taxonomy" id="1385369"/>
    <lineage>
        <taxon>Bacteria</taxon>
        <taxon>Pseudomonadati</taxon>
        <taxon>Pseudomonadota</taxon>
        <taxon>Alphaproteobacteria</taxon>
        <taxon>Rhodospirillales</taxon>
        <taxon>Azospirillaceae</taxon>
        <taxon>Skermanella</taxon>
    </lineage>
</organism>
<accession>W9H8X6</accession>
<dbReference type="PANTHER" id="PTHR43249:SF1">
    <property type="entry name" value="D-GLUCOSIDE 3-DEHYDROGENASE"/>
    <property type="match status" value="1"/>
</dbReference>
<evidence type="ECO:0000313" key="4">
    <source>
        <dbReference type="Proteomes" id="UP000019486"/>
    </source>
</evidence>
<dbReference type="RefSeq" id="WP_051511820.1">
    <property type="nucleotide sequence ID" value="NZ_AVFL01000005.1"/>
</dbReference>
<dbReference type="PANTHER" id="PTHR43249">
    <property type="entry name" value="UDP-N-ACETYL-2-AMINO-2-DEOXY-D-GLUCURONATE OXIDASE"/>
    <property type="match status" value="1"/>
</dbReference>
<evidence type="ECO:0000259" key="1">
    <source>
        <dbReference type="Pfam" id="PF01408"/>
    </source>
</evidence>
<gene>
    <name evidence="3" type="ORF">N825_31465</name>
</gene>
<proteinExistence type="predicted"/>
<dbReference type="InterPro" id="IPR036291">
    <property type="entry name" value="NAD(P)-bd_dom_sf"/>
</dbReference>
<feature type="domain" description="Gfo/Idh/MocA-like oxidoreductase N-terminal" evidence="1">
    <location>
        <begin position="21"/>
        <end position="133"/>
    </location>
</feature>